<sequence length="122" mass="13344">MNQDCDGDDEDEFSDGTPLFGDRLTPDLSLSSAKGVIQIRETTTLYTSLFSTQFIQDARSIPSMGSESSSDNNDQEYNHGNDYRNDTSFGSSSAITSHHVKSSSAFGSDLSPIMIFLVWSIV</sequence>
<name>A0ACC2PQV3_9HYME</name>
<dbReference type="EMBL" id="CM056741">
    <property type="protein sequence ID" value="KAJ8685679.1"/>
    <property type="molecule type" value="Genomic_DNA"/>
</dbReference>
<gene>
    <name evidence="1" type="ORF">QAD02_021472</name>
</gene>
<evidence type="ECO:0000313" key="1">
    <source>
        <dbReference type="EMBL" id="KAJ8685679.1"/>
    </source>
</evidence>
<protein>
    <submittedName>
        <fullName evidence="1">Uncharacterized protein</fullName>
    </submittedName>
</protein>
<accession>A0ACC2PQV3</accession>
<keyword evidence="2" id="KW-1185">Reference proteome</keyword>
<organism evidence="1 2">
    <name type="scientific">Eretmocerus hayati</name>
    <dbReference type="NCBI Taxonomy" id="131215"/>
    <lineage>
        <taxon>Eukaryota</taxon>
        <taxon>Metazoa</taxon>
        <taxon>Ecdysozoa</taxon>
        <taxon>Arthropoda</taxon>
        <taxon>Hexapoda</taxon>
        <taxon>Insecta</taxon>
        <taxon>Pterygota</taxon>
        <taxon>Neoptera</taxon>
        <taxon>Endopterygota</taxon>
        <taxon>Hymenoptera</taxon>
        <taxon>Apocrita</taxon>
        <taxon>Proctotrupomorpha</taxon>
        <taxon>Chalcidoidea</taxon>
        <taxon>Aphelinidae</taxon>
        <taxon>Aphelininae</taxon>
        <taxon>Eretmocerus</taxon>
    </lineage>
</organism>
<comment type="caution">
    <text evidence="1">The sequence shown here is derived from an EMBL/GenBank/DDBJ whole genome shotgun (WGS) entry which is preliminary data.</text>
</comment>
<proteinExistence type="predicted"/>
<dbReference type="Proteomes" id="UP001239111">
    <property type="component" value="Chromosome 1"/>
</dbReference>
<reference evidence="1" key="1">
    <citation type="submission" date="2023-04" db="EMBL/GenBank/DDBJ databases">
        <title>A chromosome-level genome assembly of the parasitoid wasp Eretmocerus hayati.</title>
        <authorList>
            <person name="Zhong Y."/>
            <person name="Liu S."/>
            <person name="Liu Y."/>
        </authorList>
    </citation>
    <scope>NUCLEOTIDE SEQUENCE</scope>
    <source>
        <strain evidence="1">ZJU_SS_LIU_2023</strain>
    </source>
</reference>
<evidence type="ECO:0000313" key="2">
    <source>
        <dbReference type="Proteomes" id="UP001239111"/>
    </source>
</evidence>